<dbReference type="Gene3D" id="2.120.10.30">
    <property type="entry name" value="TolB, C-terminal domain"/>
    <property type="match status" value="1"/>
</dbReference>
<dbReference type="InterPro" id="IPR011659">
    <property type="entry name" value="WD40"/>
</dbReference>
<dbReference type="RefSeq" id="WP_165228594.1">
    <property type="nucleotide sequence ID" value="NZ_CP049257.1"/>
</dbReference>
<sequence length="434" mass="45667">MPRSQKRPALYLAGCVLAGAALGLGLGFADAGADAASAPAPAAAAATPPGSLVFIRGGDVWVADGAGGGQRRVTTGGGYTVPSQADDGTIVAARGTLIVRMDDQGRVLNTMDPPDLGGTSYPLGPVLTNVEVSPDGQRIAYGYSEITPCDGGSCYRARTDVTAADHLTPPMQFSVPFDHASWVTSRRLVLDGGYREMVQLYDLGGAWDDTVHWFDDADHYSDWHSLNEPVVSRDGTQFAAVRGEGTATTVDWYRLTDDPRSAARPGLPAKGCHTALTAGVASPTFSPDGSRLAWEQPGGIWVNSAPAAVCEQSTETLLIADAADPYWSAAPYRPGSVTPAAVLASTHRPAIKGKARPGVRLKATAGAWSETPAAVTYQWLRNGKPIKKATGPVYRVTRKDAGRRLAVRVTATRPGYAAATVDSQPVKVARRHHR</sequence>
<feature type="signal peptide" evidence="1">
    <location>
        <begin position="1"/>
        <end position="31"/>
    </location>
</feature>
<evidence type="ECO:0000313" key="3">
    <source>
        <dbReference type="Proteomes" id="UP000502996"/>
    </source>
</evidence>
<reference evidence="2 3" key="1">
    <citation type="submission" date="2020-02" db="EMBL/GenBank/DDBJ databases">
        <title>Full genome sequence of Nocardioides sp. R-3366.</title>
        <authorList>
            <person name="Im W.-T."/>
        </authorList>
    </citation>
    <scope>NUCLEOTIDE SEQUENCE [LARGE SCALE GENOMIC DNA]</scope>
    <source>
        <strain evidence="2 3">R-3366</strain>
    </source>
</reference>
<keyword evidence="1" id="KW-0732">Signal</keyword>
<dbReference type="SUPFAM" id="SSF82171">
    <property type="entry name" value="DPP6 N-terminal domain-like"/>
    <property type="match status" value="1"/>
</dbReference>
<protein>
    <recommendedName>
        <fullName evidence="4">WD40 repeat domain-containing protein</fullName>
    </recommendedName>
</protein>
<dbReference type="KEGG" id="nano:G5V58_02875"/>
<dbReference type="Pfam" id="PF07676">
    <property type="entry name" value="PD40"/>
    <property type="match status" value="1"/>
</dbReference>
<evidence type="ECO:0000256" key="1">
    <source>
        <dbReference type="SAM" id="SignalP"/>
    </source>
</evidence>
<dbReference type="EMBL" id="CP049257">
    <property type="protein sequence ID" value="QIG41863.1"/>
    <property type="molecule type" value="Genomic_DNA"/>
</dbReference>
<keyword evidence="3" id="KW-1185">Reference proteome</keyword>
<dbReference type="Gene3D" id="2.60.40.2700">
    <property type="match status" value="1"/>
</dbReference>
<gene>
    <name evidence="2" type="ORF">G5V58_02875</name>
</gene>
<evidence type="ECO:0008006" key="4">
    <source>
        <dbReference type="Google" id="ProtNLM"/>
    </source>
</evidence>
<name>A0A6G6W9N6_9ACTN</name>
<accession>A0A6G6W9N6</accession>
<organism evidence="2 3">
    <name type="scientific">Nocardioides anomalus</name>
    <dbReference type="NCBI Taxonomy" id="2712223"/>
    <lineage>
        <taxon>Bacteria</taxon>
        <taxon>Bacillati</taxon>
        <taxon>Actinomycetota</taxon>
        <taxon>Actinomycetes</taxon>
        <taxon>Propionibacteriales</taxon>
        <taxon>Nocardioidaceae</taxon>
        <taxon>Nocardioides</taxon>
    </lineage>
</organism>
<dbReference type="Proteomes" id="UP000502996">
    <property type="component" value="Chromosome"/>
</dbReference>
<feature type="chain" id="PRO_5039495478" description="WD40 repeat domain-containing protein" evidence="1">
    <location>
        <begin position="32"/>
        <end position="434"/>
    </location>
</feature>
<dbReference type="AlphaFoldDB" id="A0A6G6W9N6"/>
<evidence type="ECO:0000313" key="2">
    <source>
        <dbReference type="EMBL" id="QIG41863.1"/>
    </source>
</evidence>
<proteinExistence type="predicted"/>
<dbReference type="InterPro" id="IPR011042">
    <property type="entry name" value="6-blade_b-propeller_TolB-like"/>
</dbReference>